<comment type="caution">
    <text evidence="2">The sequence shown here is derived from an EMBL/GenBank/DDBJ whole genome shotgun (WGS) entry which is preliminary data.</text>
</comment>
<feature type="compositionally biased region" description="Basic and acidic residues" evidence="1">
    <location>
        <begin position="41"/>
        <end position="53"/>
    </location>
</feature>
<feature type="region of interest" description="Disordered" evidence="1">
    <location>
        <begin position="41"/>
        <end position="62"/>
    </location>
</feature>
<dbReference type="RefSeq" id="WP_194536111.1">
    <property type="nucleotide sequence ID" value="NZ_JACEFB010000001.1"/>
</dbReference>
<keyword evidence="3" id="KW-1185">Reference proteome</keyword>
<evidence type="ECO:0000313" key="2">
    <source>
        <dbReference type="EMBL" id="MBA2224679.1"/>
    </source>
</evidence>
<dbReference type="AlphaFoldDB" id="A0A7V9AA94"/>
<proteinExistence type="predicted"/>
<dbReference type="EMBL" id="JACEFB010000001">
    <property type="protein sequence ID" value="MBA2224679.1"/>
    <property type="molecule type" value="Genomic_DNA"/>
</dbReference>
<evidence type="ECO:0000313" key="3">
    <source>
        <dbReference type="Proteomes" id="UP000542342"/>
    </source>
</evidence>
<gene>
    <name evidence="2" type="ORF">H0921_00715</name>
</gene>
<evidence type="ECO:0000256" key="1">
    <source>
        <dbReference type="SAM" id="MobiDB-lite"/>
    </source>
</evidence>
<sequence>MNCEHMLWGVALGVGVRCGHPANKKDGKLFKIPYRNYTCEHFSEKQPPERQDTGEPVEPTGS</sequence>
<accession>A0A7V9AA94</accession>
<organism evidence="2 3">
    <name type="scientific">Thermogemmata fonticola</name>
    <dbReference type="NCBI Taxonomy" id="2755323"/>
    <lineage>
        <taxon>Bacteria</taxon>
        <taxon>Pseudomonadati</taxon>
        <taxon>Planctomycetota</taxon>
        <taxon>Planctomycetia</taxon>
        <taxon>Gemmatales</taxon>
        <taxon>Gemmataceae</taxon>
        <taxon>Thermogemmata</taxon>
    </lineage>
</organism>
<reference evidence="2 3" key="1">
    <citation type="submission" date="2020-07" db="EMBL/GenBank/DDBJ databases">
        <title>Thermogemmata thermophila gen. nov., sp. nov., a novel moderate thermophilic planctomycete from a Kamchatka hot spring.</title>
        <authorList>
            <person name="Elcheninov A.G."/>
            <person name="Podosokorskaya O.A."/>
            <person name="Kovaleva O.L."/>
            <person name="Novikov A."/>
            <person name="Bonch-Osmolovskaya E.A."/>
            <person name="Toshchakov S.V."/>
            <person name="Kublanov I.V."/>
        </authorList>
    </citation>
    <scope>NUCLEOTIDE SEQUENCE [LARGE SCALE GENOMIC DNA]</scope>
    <source>
        <strain evidence="2 3">2918</strain>
    </source>
</reference>
<protein>
    <submittedName>
        <fullName evidence="2">Uncharacterized protein</fullName>
    </submittedName>
</protein>
<name>A0A7V9AA94_9BACT</name>
<dbReference type="Proteomes" id="UP000542342">
    <property type="component" value="Unassembled WGS sequence"/>
</dbReference>